<sequence>IPQCSVDVHLNLALTRVTAERCTVYVQNTHKPLQALGSSISKMKLDECEGMIVALVTVTNDVHFQNIPKLKVCTLTFTTRARNRILKAGGKVITFDQLTLASRKGMVLYWHFEKATGSFPSYTKPLGYHEVKELPAELRHRIMLKHRSGEGYKKFL</sequence>
<accession>A0A8C4SC78</accession>
<dbReference type="InterPro" id="IPR036227">
    <property type="entry name" value="Ribosomal_uL15/eL18_sf"/>
</dbReference>
<evidence type="ECO:0000313" key="7">
    <source>
        <dbReference type="Proteomes" id="UP000694620"/>
    </source>
</evidence>
<evidence type="ECO:0000256" key="2">
    <source>
        <dbReference type="ARBA" id="ARBA00011133"/>
    </source>
</evidence>
<reference evidence="6" key="2">
    <citation type="submission" date="2025-08" db="UniProtKB">
        <authorList>
            <consortium name="Ensembl"/>
        </authorList>
    </citation>
    <scope>IDENTIFICATION</scope>
</reference>
<dbReference type="InterPro" id="IPR021131">
    <property type="entry name" value="Ribosomal_uL15/eL18"/>
</dbReference>
<dbReference type="Pfam" id="PF17135">
    <property type="entry name" value="Ribosomal_L18"/>
    <property type="match status" value="1"/>
</dbReference>
<dbReference type="PANTHER" id="PTHR10934:SF2">
    <property type="entry name" value="LARGE RIBOSOMAL SUBUNIT PROTEIN EL18"/>
    <property type="match status" value="1"/>
</dbReference>
<evidence type="ECO:0000256" key="4">
    <source>
        <dbReference type="ARBA" id="ARBA00023274"/>
    </source>
</evidence>
<proteinExistence type="inferred from homology"/>
<dbReference type="PANTHER" id="PTHR10934">
    <property type="entry name" value="60S RIBOSOMAL PROTEIN L18"/>
    <property type="match status" value="1"/>
</dbReference>
<reference evidence="6" key="3">
    <citation type="submission" date="2025-09" db="UniProtKB">
        <authorList>
            <consortium name="Ensembl"/>
        </authorList>
    </citation>
    <scope>IDENTIFICATION</scope>
</reference>
<dbReference type="GO" id="GO:0003735">
    <property type="term" value="F:structural constituent of ribosome"/>
    <property type="evidence" value="ECO:0007669"/>
    <property type="project" value="InterPro"/>
</dbReference>
<dbReference type="AlphaFoldDB" id="A0A8C4SC78"/>
<dbReference type="SUPFAM" id="SSF52080">
    <property type="entry name" value="Ribosomal proteins L15p and L18e"/>
    <property type="match status" value="1"/>
</dbReference>
<protein>
    <recommendedName>
        <fullName evidence="5">Large ribosomal subunit protein uL15/eL18 domain-containing protein</fullName>
    </recommendedName>
</protein>
<dbReference type="InterPro" id="IPR000039">
    <property type="entry name" value="Ribosomal_eL18"/>
</dbReference>
<dbReference type="Gene3D" id="3.100.10.10">
    <property type="match status" value="1"/>
</dbReference>
<reference evidence="6" key="1">
    <citation type="submission" date="2021-06" db="EMBL/GenBank/DDBJ databases">
        <authorList>
            <consortium name="Wellcome Sanger Institute Data Sharing"/>
        </authorList>
    </citation>
    <scope>NUCLEOTIDE SEQUENCE [LARGE SCALE GENOMIC DNA]</scope>
</reference>
<keyword evidence="7" id="KW-1185">Reference proteome</keyword>
<evidence type="ECO:0000313" key="6">
    <source>
        <dbReference type="Ensembl" id="ENSECRP00000014341.1"/>
    </source>
</evidence>
<dbReference type="GO" id="GO:0003723">
    <property type="term" value="F:RNA binding"/>
    <property type="evidence" value="ECO:0007669"/>
    <property type="project" value="TreeGrafter"/>
</dbReference>
<evidence type="ECO:0000256" key="1">
    <source>
        <dbReference type="ARBA" id="ARBA00006815"/>
    </source>
</evidence>
<dbReference type="GO" id="GO:0022625">
    <property type="term" value="C:cytosolic large ribosomal subunit"/>
    <property type="evidence" value="ECO:0007669"/>
    <property type="project" value="TreeGrafter"/>
</dbReference>
<comment type="similarity">
    <text evidence="1">Belongs to the eukaryotic ribosomal protein eL18 family.</text>
</comment>
<evidence type="ECO:0000256" key="3">
    <source>
        <dbReference type="ARBA" id="ARBA00022980"/>
    </source>
</evidence>
<dbReference type="Proteomes" id="UP000694620">
    <property type="component" value="Chromosome 10"/>
</dbReference>
<feature type="domain" description="Large ribosomal subunit protein uL15/eL18" evidence="5">
    <location>
        <begin position="28"/>
        <end position="106"/>
    </location>
</feature>
<dbReference type="Ensembl" id="ENSECRT00000014594.1">
    <property type="protein sequence ID" value="ENSECRP00000014341.1"/>
    <property type="gene ID" value="ENSECRG00000009576.1"/>
</dbReference>
<evidence type="ECO:0000259" key="5">
    <source>
        <dbReference type="Pfam" id="PF17135"/>
    </source>
</evidence>
<name>A0A8C4SC78_ERPCA</name>
<comment type="subunit">
    <text evidence="2">Component of the large ribosomal subunit.</text>
</comment>
<keyword evidence="4" id="KW-0687">Ribonucleoprotein</keyword>
<keyword evidence="3" id="KW-0689">Ribosomal protein</keyword>
<organism evidence="6 7">
    <name type="scientific">Erpetoichthys calabaricus</name>
    <name type="common">Rope fish</name>
    <name type="synonym">Calamoichthys calabaricus</name>
    <dbReference type="NCBI Taxonomy" id="27687"/>
    <lineage>
        <taxon>Eukaryota</taxon>
        <taxon>Metazoa</taxon>
        <taxon>Chordata</taxon>
        <taxon>Craniata</taxon>
        <taxon>Vertebrata</taxon>
        <taxon>Euteleostomi</taxon>
        <taxon>Actinopterygii</taxon>
        <taxon>Polypteriformes</taxon>
        <taxon>Polypteridae</taxon>
        <taxon>Erpetoichthys</taxon>
    </lineage>
</organism>
<dbReference type="GO" id="GO:0006412">
    <property type="term" value="P:translation"/>
    <property type="evidence" value="ECO:0007669"/>
    <property type="project" value="InterPro"/>
</dbReference>